<protein>
    <submittedName>
        <fullName evidence="1">Uncharacterized protein</fullName>
    </submittedName>
</protein>
<proteinExistence type="predicted"/>
<organism evidence="1 2">
    <name type="scientific">Longimicrobium terrae</name>
    <dbReference type="NCBI Taxonomy" id="1639882"/>
    <lineage>
        <taxon>Bacteria</taxon>
        <taxon>Pseudomonadati</taxon>
        <taxon>Gemmatimonadota</taxon>
        <taxon>Longimicrobiia</taxon>
        <taxon>Longimicrobiales</taxon>
        <taxon>Longimicrobiaceae</taxon>
        <taxon>Longimicrobium</taxon>
    </lineage>
</organism>
<dbReference type="AlphaFoldDB" id="A0A841GZA0"/>
<comment type="caution">
    <text evidence="1">The sequence shown here is derived from an EMBL/GenBank/DDBJ whole genome shotgun (WGS) entry which is preliminary data.</text>
</comment>
<dbReference type="EMBL" id="JACHIA010000007">
    <property type="protein sequence ID" value="MBB6071121.1"/>
    <property type="molecule type" value="Genomic_DNA"/>
</dbReference>
<dbReference type="Proteomes" id="UP000582837">
    <property type="component" value="Unassembled WGS sequence"/>
</dbReference>
<accession>A0A841GZA0</accession>
<evidence type="ECO:0000313" key="2">
    <source>
        <dbReference type="Proteomes" id="UP000582837"/>
    </source>
</evidence>
<dbReference type="NCBIfam" id="NF038180">
    <property type="entry name" value="leader_pinensin"/>
    <property type="match status" value="1"/>
</dbReference>
<dbReference type="InterPro" id="IPR059231">
    <property type="entry name" value="Leader_pinensin"/>
</dbReference>
<evidence type="ECO:0000313" key="1">
    <source>
        <dbReference type="EMBL" id="MBB6071121.1"/>
    </source>
</evidence>
<reference evidence="1 2" key="1">
    <citation type="submission" date="2020-08" db="EMBL/GenBank/DDBJ databases">
        <title>Genomic Encyclopedia of Type Strains, Phase IV (KMG-IV): sequencing the most valuable type-strain genomes for metagenomic binning, comparative biology and taxonomic classification.</title>
        <authorList>
            <person name="Goeker M."/>
        </authorList>
    </citation>
    <scope>NUCLEOTIDE SEQUENCE [LARGE SCALE GENOMIC DNA]</scope>
    <source>
        <strain evidence="1 2">DSM 29007</strain>
    </source>
</reference>
<sequence>MKKLSLKLDELRIDSFVTDAESAERGTVQGAQISAAGTCIGQNTCRCTRAECYQPSEPGYATFVNNICIRC</sequence>
<name>A0A841GZA0_9BACT</name>
<keyword evidence="2" id="KW-1185">Reference proteome</keyword>
<dbReference type="RefSeq" id="WP_170033727.1">
    <property type="nucleotide sequence ID" value="NZ_JABDTL010000001.1"/>
</dbReference>
<gene>
    <name evidence="1" type="ORF">HNQ61_002745</name>
</gene>